<dbReference type="Proteomes" id="UP001107558">
    <property type="component" value="Chromosome 2"/>
</dbReference>
<evidence type="ECO:0000256" key="1">
    <source>
        <dbReference type="SAM" id="SignalP"/>
    </source>
</evidence>
<feature type="signal peptide" evidence="1">
    <location>
        <begin position="1"/>
        <end position="21"/>
    </location>
</feature>
<reference evidence="2" key="1">
    <citation type="submission" date="2021-03" db="EMBL/GenBank/DDBJ databases">
        <title>Chromosome level genome of the anhydrobiotic midge Polypedilum vanderplanki.</title>
        <authorList>
            <person name="Yoshida Y."/>
            <person name="Kikawada T."/>
            <person name="Gusev O."/>
        </authorList>
    </citation>
    <scope>NUCLEOTIDE SEQUENCE</scope>
    <source>
        <strain evidence="2">NIAS01</strain>
        <tissue evidence="2">Whole body or cell culture</tissue>
    </source>
</reference>
<feature type="chain" id="PRO_5039917375" evidence="1">
    <location>
        <begin position="22"/>
        <end position="110"/>
    </location>
</feature>
<evidence type="ECO:0000313" key="3">
    <source>
        <dbReference type="Proteomes" id="UP001107558"/>
    </source>
</evidence>
<sequence length="110" mass="12721">MKKISITILILSVILIQKTQSIPDDWSTSCVKPSKEICNKYPDVYFPHPDLRLFWTCWSGISNLVHCPCDHLFDLGFQRCVPVHQLNTFFCRPIINFHPTACDPNLCKID</sequence>
<gene>
    <name evidence="2" type="ORF">PVAND_009046</name>
</gene>
<dbReference type="EMBL" id="JADBJN010000002">
    <property type="protein sequence ID" value="KAG5679481.1"/>
    <property type="molecule type" value="Genomic_DNA"/>
</dbReference>
<organism evidence="2 3">
    <name type="scientific">Polypedilum vanderplanki</name>
    <name type="common">Sleeping chironomid midge</name>
    <dbReference type="NCBI Taxonomy" id="319348"/>
    <lineage>
        <taxon>Eukaryota</taxon>
        <taxon>Metazoa</taxon>
        <taxon>Ecdysozoa</taxon>
        <taxon>Arthropoda</taxon>
        <taxon>Hexapoda</taxon>
        <taxon>Insecta</taxon>
        <taxon>Pterygota</taxon>
        <taxon>Neoptera</taxon>
        <taxon>Endopterygota</taxon>
        <taxon>Diptera</taxon>
        <taxon>Nematocera</taxon>
        <taxon>Chironomoidea</taxon>
        <taxon>Chironomidae</taxon>
        <taxon>Chironominae</taxon>
        <taxon>Polypedilum</taxon>
        <taxon>Polypedilum</taxon>
    </lineage>
</organism>
<dbReference type="SUPFAM" id="SSF57625">
    <property type="entry name" value="Invertebrate chitin-binding proteins"/>
    <property type="match status" value="1"/>
</dbReference>
<dbReference type="InterPro" id="IPR036508">
    <property type="entry name" value="Chitin-bd_dom_sf"/>
</dbReference>
<keyword evidence="3" id="KW-1185">Reference proteome</keyword>
<evidence type="ECO:0000313" key="2">
    <source>
        <dbReference type="EMBL" id="KAG5679481.1"/>
    </source>
</evidence>
<name>A0A9J6CBF8_POLVA</name>
<dbReference type="GO" id="GO:0008061">
    <property type="term" value="F:chitin binding"/>
    <property type="evidence" value="ECO:0007669"/>
    <property type="project" value="InterPro"/>
</dbReference>
<comment type="caution">
    <text evidence="2">The sequence shown here is derived from an EMBL/GenBank/DDBJ whole genome shotgun (WGS) entry which is preliminary data.</text>
</comment>
<protein>
    <submittedName>
        <fullName evidence="2">Uncharacterized protein</fullName>
    </submittedName>
</protein>
<dbReference type="AlphaFoldDB" id="A0A9J6CBF8"/>
<accession>A0A9J6CBF8</accession>
<proteinExistence type="predicted"/>
<keyword evidence="1" id="KW-0732">Signal</keyword>